<dbReference type="GeneID" id="20084985"/>
<organism evidence="2">
    <name type="scientific">Aphanomyces invadans</name>
    <dbReference type="NCBI Taxonomy" id="157072"/>
    <lineage>
        <taxon>Eukaryota</taxon>
        <taxon>Sar</taxon>
        <taxon>Stramenopiles</taxon>
        <taxon>Oomycota</taxon>
        <taxon>Saprolegniomycetes</taxon>
        <taxon>Saprolegniales</taxon>
        <taxon>Verrucalvaceae</taxon>
        <taxon>Aphanomyces</taxon>
    </lineage>
</organism>
<reference evidence="2" key="1">
    <citation type="submission" date="2013-12" db="EMBL/GenBank/DDBJ databases">
        <title>The Genome Sequence of Aphanomyces invadans NJM9701.</title>
        <authorList>
            <consortium name="The Broad Institute Genomics Platform"/>
            <person name="Russ C."/>
            <person name="Tyler B."/>
            <person name="van West P."/>
            <person name="Dieguez-Uribeondo J."/>
            <person name="Young S.K."/>
            <person name="Zeng Q."/>
            <person name="Gargeya S."/>
            <person name="Fitzgerald M."/>
            <person name="Abouelleil A."/>
            <person name="Alvarado L."/>
            <person name="Chapman S.B."/>
            <person name="Gainer-Dewar J."/>
            <person name="Goldberg J."/>
            <person name="Griggs A."/>
            <person name="Gujja S."/>
            <person name="Hansen M."/>
            <person name="Howarth C."/>
            <person name="Imamovic A."/>
            <person name="Ireland A."/>
            <person name="Larimer J."/>
            <person name="McCowan C."/>
            <person name="Murphy C."/>
            <person name="Pearson M."/>
            <person name="Poon T.W."/>
            <person name="Priest M."/>
            <person name="Roberts A."/>
            <person name="Saif S."/>
            <person name="Shea T."/>
            <person name="Sykes S."/>
            <person name="Wortman J."/>
            <person name="Nusbaum C."/>
            <person name="Birren B."/>
        </authorList>
    </citation>
    <scope>NUCLEOTIDE SEQUENCE [LARGE SCALE GENOMIC DNA]</scope>
    <source>
        <strain evidence="2">NJM9701</strain>
    </source>
</reference>
<gene>
    <name evidence="2" type="ORF">H310_07935</name>
</gene>
<dbReference type="VEuPathDB" id="FungiDB:H310_07935"/>
<dbReference type="EMBL" id="KI913966">
    <property type="protein sequence ID" value="ETV99904.1"/>
    <property type="molecule type" value="Genomic_DNA"/>
</dbReference>
<evidence type="ECO:0000256" key="1">
    <source>
        <dbReference type="SAM" id="MobiDB-lite"/>
    </source>
</evidence>
<evidence type="ECO:0000313" key="2">
    <source>
        <dbReference type="EMBL" id="ETV99904.1"/>
    </source>
</evidence>
<feature type="region of interest" description="Disordered" evidence="1">
    <location>
        <begin position="84"/>
        <end position="122"/>
    </location>
</feature>
<protein>
    <submittedName>
        <fullName evidence="2">Uncharacterized protein</fullName>
    </submittedName>
</protein>
<name>A0A024U143_9STRA</name>
<dbReference type="RefSeq" id="XP_008871680.1">
    <property type="nucleotide sequence ID" value="XM_008873458.1"/>
</dbReference>
<dbReference type="AlphaFoldDB" id="A0A024U143"/>
<feature type="compositionally biased region" description="Polar residues" evidence="1">
    <location>
        <begin position="99"/>
        <end position="112"/>
    </location>
</feature>
<feature type="region of interest" description="Disordered" evidence="1">
    <location>
        <begin position="135"/>
        <end position="157"/>
    </location>
</feature>
<accession>A0A024U143</accession>
<proteinExistence type="predicted"/>
<sequence length="157" mass="16800">MSLDHANDVKTARSLRCGDDQRILATLARPRMPAQVAARQPAASNSNMQYRVANDIQVGGRRGNLTSGDFLCVGNIIPWRHTRKAFEAAPQKSPPQPVPHSTASVRSPSFVQQLPRVESSPAAVRIQESTVSILDRGAQRSVRVAPGPVTGGVSSLA</sequence>